<protein>
    <submittedName>
        <fullName evidence="1">Uncharacterized protein</fullName>
    </submittedName>
</protein>
<name>A0AAV7L7D2_PLEWA</name>
<evidence type="ECO:0000313" key="1">
    <source>
        <dbReference type="EMBL" id="KAJ1083840.1"/>
    </source>
</evidence>
<dbReference type="Proteomes" id="UP001066276">
    <property type="component" value="Chromosome 12"/>
</dbReference>
<organism evidence="1 2">
    <name type="scientific">Pleurodeles waltl</name>
    <name type="common">Iberian ribbed newt</name>
    <dbReference type="NCBI Taxonomy" id="8319"/>
    <lineage>
        <taxon>Eukaryota</taxon>
        <taxon>Metazoa</taxon>
        <taxon>Chordata</taxon>
        <taxon>Craniata</taxon>
        <taxon>Vertebrata</taxon>
        <taxon>Euteleostomi</taxon>
        <taxon>Amphibia</taxon>
        <taxon>Batrachia</taxon>
        <taxon>Caudata</taxon>
        <taxon>Salamandroidea</taxon>
        <taxon>Salamandridae</taxon>
        <taxon>Pleurodelinae</taxon>
        <taxon>Pleurodeles</taxon>
    </lineage>
</organism>
<dbReference type="EMBL" id="JANPWB010000016">
    <property type="protein sequence ID" value="KAJ1083840.1"/>
    <property type="molecule type" value="Genomic_DNA"/>
</dbReference>
<keyword evidence="2" id="KW-1185">Reference proteome</keyword>
<evidence type="ECO:0000313" key="2">
    <source>
        <dbReference type="Proteomes" id="UP001066276"/>
    </source>
</evidence>
<comment type="caution">
    <text evidence="1">The sequence shown here is derived from an EMBL/GenBank/DDBJ whole genome shotgun (WGS) entry which is preliminary data.</text>
</comment>
<gene>
    <name evidence="1" type="ORF">NDU88_003995</name>
</gene>
<proteinExistence type="predicted"/>
<accession>A0AAV7L7D2</accession>
<reference evidence="1" key="1">
    <citation type="journal article" date="2022" name="bioRxiv">
        <title>Sequencing and chromosome-scale assembly of the giantPleurodeles waltlgenome.</title>
        <authorList>
            <person name="Brown T."/>
            <person name="Elewa A."/>
            <person name="Iarovenko S."/>
            <person name="Subramanian E."/>
            <person name="Araus A.J."/>
            <person name="Petzold A."/>
            <person name="Susuki M."/>
            <person name="Suzuki K.-i.T."/>
            <person name="Hayashi T."/>
            <person name="Toyoda A."/>
            <person name="Oliveira C."/>
            <person name="Osipova E."/>
            <person name="Leigh N.D."/>
            <person name="Simon A."/>
            <person name="Yun M.H."/>
        </authorList>
    </citation>
    <scope>NUCLEOTIDE SEQUENCE</scope>
    <source>
        <strain evidence="1">20211129_DDA</strain>
        <tissue evidence="1">Liver</tissue>
    </source>
</reference>
<sequence length="205" mass="23730">MTRQTAPQKVRKQMACKEEPSRVELLAAIQVSRTALERKIETDSIELKLLQTELRKEELYRYLSEIDLLHLTAEQRQLLDNPLELEEFKTALAKLPHSKVLGADRIPQICTRRCLSQHWRGSWKFFWRRDKKGSCLKLTTIIKRRGEDDDANLEGYRNGNHEVGLSPLSGLAEDSDKSMNGRRVQSMDAERVTAFGRKISRLKNL</sequence>
<dbReference type="AlphaFoldDB" id="A0AAV7L7D2"/>